<proteinExistence type="predicted"/>
<evidence type="ECO:0000256" key="1">
    <source>
        <dbReference type="SAM" id="MobiDB-lite"/>
    </source>
</evidence>
<organism evidence="2 3">
    <name type="scientific">Panicum virgatum</name>
    <name type="common">Blackwell switchgrass</name>
    <dbReference type="NCBI Taxonomy" id="38727"/>
    <lineage>
        <taxon>Eukaryota</taxon>
        <taxon>Viridiplantae</taxon>
        <taxon>Streptophyta</taxon>
        <taxon>Embryophyta</taxon>
        <taxon>Tracheophyta</taxon>
        <taxon>Spermatophyta</taxon>
        <taxon>Magnoliopsida</taxon>
        <taxon>Liliopsida</taxon>
        <taxon>Poales</taxon>
        <taxon>Poaceae</taxon>
        <taxon>PACMAD clade</taxon>
        <taxon>Panicoideae</taxon>
        <taxon>Panicodae</taxon>
        <taxon>Paniceae</taxon>
        <taxon>Panicinae</taxon>
        <taxon>Panicum</taxon>
        <taxon>Panicum sect. Hiantes</taxon>
    </lineage>
</organism>
<protein>
    <submittedName>
        <fullName evidence="2">Uncharacterized protein</fullName>
    </submittedName>
</protein>
<evidence type="ECO:0000313" key="3">
    <source>
        <dbReference type="Proteomes" id="UP000823388"/>
    </source>
</evidence>
<feature type="region of interest" description="Disordered" evidence="1">
    <location>
        <begin position="1"/>
        <end position="25"/>
    </location>
</feature>
<dbReference type="Proteomes" id="UP000823388">
    <property type="component" value="Chromosome 4N"/>
</dbReference>
<sequence length="99" mass="11408">MGGISRCMGDEMRRITPGSRSAASIDGSGICWRRRVRRAGTRRAWFHGRRRAWFHGRNGRHPVMAAVWGGYGGRARNRREDGENAMKKVRYTTTSSWIW</sequence>
<comment type="caution">
    <text evidence="2">The sequence shown here is derived from an EMBL/GenBank/DDBJ whole genome shotgun (WGS) entry which is preliminary data.</text>
</comment>
<name>A0A8T0TFM6_PANVG</name>
<dbReference type="AlphaFoldDB" id="A0A8T0TFM6"/>
<gene>
    <name evidence="2" type="ORF">PVAP13_4NG230663</name>
</gene>
<reference evidence="2" key="1">
    <citation type="submission" date="2020-05" db="EMBL/GenBank/DDBJ databases">
        <title>WGS assembly of Panicum virgatum.</title>
        <authorList>
            <person name="Lovell J.T."/>
            <person name="Jenkins J."/>
            <person name="Shu S."/>
            <person name="Juenger T.E."/>
            <person name="Schmutz J."/>
        </authorList>
    </citation>
    <scope>NUCLEOTIDE SEQUENCE</scope>
    <source>
        <strain evidence="2">AP13</strain>
    </source>
</reference>
<evidence type="ECO:0000313" key="2">
    <source>
        <dbReference type="EMBL" id="KAG2606819.1"/>
    </source>
</evidence>
<keyword evidence="3" id="KW-1185">Reference proteome</keyword>
<dbReference type="EMBL" id="CM029044">
    <property type="protein sequence ID" value="KAG2606819.1"/>
    <property type="molecule type" value="Genomic_DNA"/>
</dbReference>
<accession>A0A8T0TFM6</accession>